<keyword evidence="1" id="KW-0472">Membrane</keyword>
<sequence length="145" mass="15874">MDGVCHSLAERLDDLPPEDTLEQMCAAADRDRADAVRADLVRDSQLLGNAALVVLPAAWADEDEQDRLRAVLTETKGELPVVEIGIIAVTVMYGVYLLATRGIKRYGKTTTHKPDGTFVEKEKIEYVNPAGALSAIVNLLRQNNQ</sequence>
<dbReference type="Proteomes" id="UP000063699">
    <property type="component" value="Chromosome"/>
</dbReference>
<accession>A0A0N7F3Z2</accession>
<feature type="transmembrane region" description="Helical" evidence="1">
    <location>
        <begin position="79"/>
        <end position="99"/>
    </location>
</feature>
<keyword evidence="3" id="KW-1185">Reference proteome</keyword>
<evidence type="ECO:0000256" key="1">
    <source>
        <dbReference type="SAM" id="Phobius"/>
    </source>
</evidence>
<keyword evidence="1" id="KW-1133">Transmembrane helix</keyword>
<reference evidence="2 3" key="1">
    <citation type="submission" date="2015-07" db="EMBL/GenBank/DDBJ databases">
        <title>Genome sequencing of Kibdelosporangium phytohabitans.</title>
        <authorList>
            <person name="Qin S."/>
            <person name="Xing K."/>
        </authorList>
    </citation>
    <scope>NUCLEOTIDE SEQUENCE [LARGE SCALE GENOMIC DNA]</scope>
    <source>
        <strain evidence="2 3">KLBMP1111</strain>
    </source>
</reference>
<dbReference type="AlphaFoldDB" id="A0A0N7F3Z2"/>
<protein>
    <submittedName>
        <fullName evidence="2">Uncharacterized protein</fullName>
    </submittedName>
</protein>
<dbReference type="KEGG" id="kphy:AOZ06_26530"/>
<organism evidence="2 3">
    <name type="scientific">Kibdelosporangium phytohabitans</name>
    <dbReference type="NCBI Taxonomy" id="860235"/>
    <lineage>
        <taxon>Bacteria</taxon>
        <taxon>Bacillati</taxon>
        <taxon>Actinomycetota</taxon>
        <taxon>Actinomycetes</taxon>
        <taxon>Pseudonocardiales</taxon>
        <taxon>Pseudonocardiaceae</taxon>
        <taxon>Kibdelosporangium</taxon>
    </lineage>
</organism>
<gene>
    <name evidence="2" type="ORF">AOZ06_26530</name>
</gene>
<keyword evidence="1" id="KW-0812">Transmembrane</keyword>
<evidence type="ECO:0000313" key="2">
    <source>
        <dbReference type="EMBL" id="ALG09983.1"/>
    </source>
</evidence>
<evidence type="ECO:0000313" key="3">
    <source>
        <dbReference type="Proteomes" id="UP000063699"/>
    </source>
</evidence>
<dbReference type="EMBL" id="CP012752">
    <property type="protein sequence ID" value="ALG09983.1"/>
    <property type="molecule type" value="Genomic_DNA"/>
</dbReference>
<name>A0A0N7F3Z2_9PSEU</name>
<proteinExistence type="predicted"/>